<dbReference type="Pfam" id="PF13855">
    <property type="entry name" value="LRR_8"/>
    <property type="match status" value="1"/>
</dbReference>
<dbReference type="AlphaFoldDB" id="A0A2S8GPB8"/>
<evidence type="ECO:0000313" key="3">
    <source>
        <dbReference type="Proteomes" id="UP000237819"/>
    </source>
</evidence>
<sequence length="391" mass="43027">MTSKIDHAAYQPPPDRRWLKFVLLGSAVFLMLFAFPLVWVGSEYFAAQQRLAAITTIESKGGLVGMPPLTTVPADRPFAQQVVTQILGDKCYIDASAVTWSDKDISPILPALLQLRELRSLSLHDVTLSESDTLAIARLPLQGLTLQKVEISPRQLQQFATISKLSQLHLTDPAASDEHLEQLPAFPALKSLMLSDTQLTPDSLKPLAHLANLEQLVIVPPETVPEEALEPLSQLKHIPSLSLILKQPVEDSLFDKISQMDGLETLRIGIRMEDQEIECSAEGLAKLGELSRLKQLQLTAIPITDDALCGICQAQQLEHLIIDGSQITDAGIKHLSKLKKLTHLTLYDGQLSDVSLKELAKLPALETIELGDNHLRTRANNFGLPRTEDAP</sequence>
<feature type="transmembrane region" description="Helical" evidence="1">
    <location>
        <begin position="21"/>
        <end position="41"/>
    </location>
</feature>
<organism evidence="2 3">
    <name type="scientific">Blastopirellula marina</name>
    <dbReference type="NCBI Taxonomy" id="124"/>
    <lineage>
        <taxon>Bacteria</taxon>
        <taxon>Pseudomonadati</taxon>
        <taxon>Planctomycetota</taxon>
        <taxon>Planctomycetia</taxon>
        <taxon>Pirellulales</taxon>
        <taxon>Pirellulaceae</taxon>
        <taxon>Blastopirellula</taxon>
    </lineage>
</organism>
<evidence type="ECO:0000313" key="2">
    <source>
        <dbReference type="EMBL" id="PQO46269.1"/>
    </source>
</evidence>
<dbReference type="SUPFAM" id="SSF52047">
    <property type="entry name" value="RNI-like"/>
    <property type="match status" value="1"/>
</dbReference>
<dbReference type="Gene3D" id="3.80.10.10">
    <property type="entry name" value="Ribonuclease Inhibitor"/>
    <property type="match status" value="2"/>
</dbReference>
<evidence type="ECO:0000256" key="1">
    <source>
        <dbReference type="SAM" id="Phobius"/>
    </source>
</evidence>
<keyword evidence="1" id="KW-1133">Transmembrane helix</keyword>
<dbReference type="RefSeq" id="WP_105335241.1">
    <property type="nucleotide sequence ID" value="NZ_PUHZ01000010.1"/>
</dbReference>
<dbReference type="InterPro" id="IPR001611">
    <property type="entry name" value="Leu-rich_rpt"/>
</dbReference>
<name>A0A2S8GPB8_9BACT</name>
<dbReference type="PANTHER" id="PTHR13318">
    <property type="entry name" value="PARTNER OF PAIRED, ISOFORM B-RELATED"/>
    <property type="match status" value="1"/>
</dbReference>
<accession>A0A2S8GPB8</accession>
<proteinExistence type="predicted"/>
<evidence type="ECO:0008006" key="4">
    <source>
        <dbReference type="Google" id="ProtNLM"/>
    </source>
</evidence>
<dbReference type="Proteomes" id="UP000237819">
    <property type="component" value="Unassembled WGS sequence"/>
</dbReference>
<reference evidence="2 3" key="1">
    <citation type="submission" date="2018-02" db="EMBL/GenBank/DDBJ databases">
        <title>Comparative genomes isolates from brazilian mangrove.</title>
        <authorList>
            <person name="Araujo J.E."/>
            <person name="Taketani R.G."/>
            <person name="Silva M.C.P."/>
            <person name="Loureco M.V."/>
            <person name="Andreote F.D."/>
        </authorList>
    </citation>
    <scope>NUCLEOTIDE SEQUENCE [LARGE SCALE GENOMIC DNA]</scope>
    <source>
        <strain evidence="2 3">Nap-Phe MGV</strain>
    </source>
</reference>
<comment type="caution">
    <text evidence="2">The sequence shown here is derived from an EMBL/GenBank/DDBJ whole genome shotgun (WGS) entry which is preliminary data.</text>
</comment>
<gene>
    <name evidence="2" type="ORF">C5Y93_09795</name>
</gene>
<protein>
    <recommendedName>
        <fullName evidence="4">Leucine Rich repeats (2 copies)</fullName>
    </recommendedName>
</protein>
<dbReference type="InterPro" id="IPR032675">
    <property type="entry name" value="LRR_dom_sf"/>
</dbReference>
<dbReference type="OrthoDB" id="263702at2"/>
<dbReference type="GO" id="GO:0031146">
    <property type="term" value="P:SCF-dependent proteasomal ubiquitin-dependent protein catabolic process"/>
    <property type="evidence" value="ECO:0007669"/>
    <property type="project" value="TreeGrafter"/>
</dbReference>
<dbReference type="EMBL" id="PUHZ01000010">
    <property type="protein sequence ID" value="PQO46269.1"/>
    <property type="molecule type" value="Genomic_DNA"/>
</dbReference>
<dbReference type="GO" id="GO:0019005">
    <property type="term" value="C:SCF ubiquitin ligase complex"/>
    <property type="evidence" value="ECO:0007669"/>
    <property type="project" value="TreeGrafter"/>
</dbReference>
<keyword evidence="1" id="KW-0812">Transmembrane</keyword>
<dbReference type="PANTHER" id="PTHR13318:SF190">
    <property type="entry name" value="PARTNER OF PAIRED, ISOFORM B"/>
    <property type="match status" value="1"/>
</dbReference>
<keyword evidence="1" id="KW-0472">Membrane</keyword>